<evidence type="ECO:0000313" key="2">
    <source>
        <dbReference type="EMBL" id="TMW64469.1"/>
    </source>
</evidence>
<dbReference type="Gene3D" id="2.60.120.260">
    <property type="entry name" value="Galactose-binding domain-like"/>
    <property type="match status" value="1"/>
</dbReference>
<keyword evidence="1" id="KW-1133">Transmembrane helix</keyword>
<comment type="caution">
    <text evidence="2">The sequence shown here is derived from an EMBL/GenBank/DDBJ whole genome shotgun (WGS) entry which is preliminary data.</text>
</comment>
<sequence>MHEQTHPWSLTYCVLGLIAASMAVSLLIAVAVFFAWSTRLVIASVNFPGVEYNAATGQRADASSYYNYKPNAIYDTVYVPQNAIDGFMDESSWWSGGDETNEVYWQLNLTEPPPRLVRFVVRWHGFLTPATYQIRVAYSDQISKFQTIVAVGNKSIEYDRVDTISQGLEKVDPRFQILRIVMDTANICQDAFTCTGNATTSTSATNERIVYGIREFELWATGAKSDACKRSLKLWWVYLALVSWWLET</sequence>
<keyword evidence="1" id="KW-0472">Membrane</keyword>
<organism evidence="2 3">
    <name type="scientific">Pythium oligandrum</name>
    <name type="common">Mycoparasitic fungus</name>
    <dbReference type="NCBI Taxonomy" id="41045"/>
    <lineage>
        <taxon>Eukaryota</taxon>
        <taxon>Sar</taxon>
        <taxon>Stramenopiles</taxon>
        <taxon>Oomycota</taxon>
        <taxon>Peronosporomycetes</taxon>
        <taxon>Pythiales</taxon>
        <taxon>Pythiaceae</taxon>
        <taxon>Pythium</taxon>
    </lineage>
</organism>
<reference evidence="2" key="1">
    <citation type="submission" date="2019-03" db="EMBL/GenBank/DDBJ databases">
        <title>Long read genome sequence of the mycoparasitic Pythium oligandrum ATCC 38472 isolated from sugarbeet rhizosphere.</title>
        <authorList>
            <person name="Gaulin E."/>
        </authorList>
    </citation>
    <scope>NUCLEOTIDE SEQUENCE</scope>
    <source>
        <strain evidence="2">ATCC 38472_TT</strain>
    </source>
</reference>
<feature type="transmembrane region" description="Helical" evidence="1">
    <location>
        <begin position="12"/>
        <end position="36"/>
    </location>
</feature>
<dbReference type="EMBL" id="SPLM01000039">
    <property type="protein sequence ID" value="TMW64469.1"/>
    <property type="molecule type" value="Genomic_DNA"/>
</dbReference>
<keyword evidence="3" id="KW-1185">Reference proteome</keyword>
<evidence type="ECO:0000313" key="3">
    <source>
        <dbReference type="Proteomes" id="UP000794436"/>
    </source>
</evidence>
<dbReference type="InterPro" id="IPR008979">
    <property type="entry name" value="Galactose-bd-like_sf"/>
</dbReference>
<protein>
    <recommendedName>
        <fullName evidence="4">F5/8 type C domain-containing protein</fullName>
    </recommendedName>
</protein>
<accession>A0A8K1FKR4</accession>
<dbReference type="OrthoDB" id="63841at2759"/>
<dbReference type="SUPFAM" id="SSF49785">
    <property type="entry name" value="Galactose-binding domain-like"/>
    <property type="match status" value="1"/>
</dbReference>
<gene>
    <name evidence="2" type="ORF">Poli38472_011349</name>
</gene>
<keyword evidence="1" id="KW-0812">Transmembrane</keyword>
<evidence type="ECO:0000256" key="1">
    <source>
        <dbReference type="SAM" id="Phobius"/>
    </source>
</evidence>
<name>A0A8K1FKR4_PYTOL</name>
<dbReference type="AlphaFoldDB" id="A0A8K1FKR4"/>
<dbReference type="Proteomes" id="UP000794436">
    <property type="component" value="Unassembled WGS sequence"/>
</dbReference>
<evidence type="ECO:0008006" key="4">
    <source>
        <dbReference type="Google" id="ProtNLM"/>
    </source>
</evidence>
<proteinExistence type="predicted"/>